<dbReference type="Gene3D" id="3.30.70.1320">
    <property type="entry name" value="Multidrug efflux transporter AcrB pore domain like"/>
    <property type="match status" value="1"/>
</dbReference>
<dbReference type="InterPro" id="IPR027463">
    <property type="entry name" value="AcrB_DN_DC_subdom"/>
</dbReference>
<dbReference type="SUPFAM" id="SSF82714">
    <property type="entry name" value="Multidrug efflux transporter AcrB TolC docking domain, DN and DC subdomains"/>
    <property type="match status" value="2"/>
</dbReference>
<dbReference type="GO" id="GO:0042910">
    <property type="term" value="F:xenobiotic transmembrane transporter activity"/>
    <property type="evidence" value="ECO:0007669"/>
    <property type="project" value="TreeGrafter"/>
</dbReference>
<feature type="transmembrane region" description="Helical" evidence="1">
    <location>
        <begin position="914"/>
        <end position="935"/>
    </location>
</feature>
<feature type="transmembrane region" description="Helical" evidence="1">
    <location>
        <begin position="888"/>
        <end position="908"/>
    </location>
</feature>
<dbReference type="Gene3D" id="3.30.2090.10">
    <property type="entry name" value="Multidrug efflux transporter AcrB TolC docking domain, DN and DC subdomains"/>
    <property type="match status" value="2"/>
</dbReference>
<proteinExistence type="predicted"/>
<name>A0A1H6YT85_9PSED</name>
<feature type="transmembrane region" description="Helical" evidence="1">
    <location>
        <begin position="465"/>
        <end position="487"/>
    </location>
</feature>
<dbReference type="STRING" id="915471.SAMN05216201_108176"/>
<organism evidence="2 3">
    <name type="scientific">Pseudomonas linyingensis</name>
    <dbReference type="NCBI Taxonomy" id="915471"/>
    <lineage>
        <taxon>Bacteria</taxon>
        <taxon>Pseudomonadati</taxon>
        <taxon>Pseudomonadota</taxon>
        <taxon>Gammaproteobacteria</taxon>
        <taxon>Pseudomonadales</taxon>
        <taxon>Pseudomonadaceae</taxon>
        <taxon>Pseudomonas</taxon>
    </lineage>
</organism>
<dbReference type="PANTHER" id="PTHR32063:SF18">
    <property type="entry name" value="CATION EFFLUX SYSTEM PROTEIN"/>
    <property type="match status" value="1"/>
</dbReference>
<sequence length="1032" mass="112279">MSFPNLSALAVRERSLTLFLLILAVLSGIYAFLALGRAEDPSFTVRAMVVTAVWPGATPEELQSQVVDRLEKRIQEVEYLYRIDTTIRPGQANLQIEFHDYSPQARVPDLFYQVRKRMQEEAGNLPPGVIGPIVNDDFSDVYFSLIAVTAPGLPMRELTRDAEAIRDRLQRVAGVHKAMLLGERTERVYLEFDNARLINLGIAPQAVFDAIDASNRLLPAGRMETDGPRLHLRLDADLSDPEQLAAVPVRIGERVLKLADIATIRRGYEDPPSYLVRSRGQDALLLGVVMAKGENGLELGERLAAFLDAERQRLPLGMALDVLTNQADAISGAVNLFQVKFLIAVVVVVAVSMLAIGLRAGLIVGIAVPLTLGITFLVMMLMGIDLDRITLGALIIALGLLVDDAIIAVEMMLVKMEEGWDRVRAAAHAWTVTAAPMLYGTLVTVAGFFPIGFARSGVGEYAGNIFWVLAIALLVSWLVAVVFAPWLGVRMLPDFPKATGHGHAGAYQTPLYRRLRSVVTWCVTRRKTVVGATVALLALSIAGMALLVQKQFFPSSDRPEVLVAVYLPQGSSVGATDATVRKLEAILAPLPEVRSLSAYVGAGAPRFFLGANPEPPSPAFAKIVAVAQDPAARDKVMATLQQHIDQGEFPEARVRVYQLLFGPPVIWPVAFRVIGPDPLVLRDIAHRVRAVMAADEHVVDPHLEWDERTPVQHLAMDEERLRLLGLTPQEVAQQLQFQLDGVPVTQLRQDIRSVEVIARGSSDGRRLDADSLDELEVLTRDGHKLPFSQLGEVEVRFEDPVIKRYNREPFLTVQGDVRGAQPNDVTAAVWQALGDVRAQLPAGYRIDTAGAVEESGKADASIQKLQPAMVAFMLILIMLQMRSFSGTFIVLATAPLGLIGAVLALLLFDQPFGFVALLGLTGLAGILMRNTLILTQQVADNFKAGMPAFEGVVEAAVQRARPVLLTALAAVFAFVPLTQDSFWGPLAYVLIGGVAVGTAITLLFVPALYALWFRLAPTEAAEQENKATAVSL</sequence>
<feature type="transmembrane region" description="Helical" evidence="1">
    <location>
        <begin position="336"/>
        <end position="355"/>
    </location>
</feature>
<dbReference type="Pfam" id="PF00873">
    <property type="entry name" value="ACR_tran"/>
    <property type="match status" value="1"/>
</dbReference>
<reference evidence="3" key="1">
    <citation type="submission" date="2016-10" db="EMBL/GenBank/DDBJ databases">
        <authorList>
            <person name="Varghese N."/>
            <person name="Submissions S."/>
        </authorList>
    </citation>
    <scope>NUCLEOTIDE SEQUENCE [LARGE SCALE GENOMIC DNA]</scope>
    <source>
        <strain evidence="3">LMG 25967</strain>
    </source>
</reference>
<feature type="transmembrane region" description="Helical" evidence="1">
    <location>
        <begin position="362"/>
        <end position="383"/>
    </location>
</feature>
<dbReference type="Gene3D" id="3.30.70.1430">
    <property type="entry name" value="Multidrug efflux transporter AcrB pore domain"/>
    <property type="match status" value="2"/>
</dbReference>
<dbReference type="GO" id="GO:0005886">
    <property type="term" value="C:plasma membrane"/>
    <property type="evidence" value="ECO:0007669"/>
    <property type="project" value="TreeGrafter"/>
</dbReference>
<dbReference type="SUPFAM" id="SSF82866">
    <property type="entry name" value="Multidrug efflux transporter AcrB transmembrane domain"/>
    <property type="match status" value="2"/>
</dbReference>
<feature type="transmembrane region" description="Helical" evidence="1">
    <location>
        <begin position="389"/>
        <end position="409"/>
    </location>
</feature>
<dbReference type="PRINTS" id="PR00702">
    <property type="entry name" value="ACRIFLAVINRP"/>
</dbReference>
<evidence type="ECO:0000313" key="2">
    <source>
        <dbReference type="EMBL" id="SEJ43044.1"/>
    </source>
</evidence>
<gene>
    <name evidence="2" type="ORF">SAMN05216201_108176</name>
</gene>
<dbReference type="PANTHER" id="PTHR32063">
    <property type="match status" value="1"/>
</dbReference>
<feature type="transmembrane region" description="Helical" evidence="1">
    <location>
        <begin position="430"/>
        <end position="453"/>
    </location>
</feature>
<keyword evidence="1" id="KW-0812">Transmembrane</keyword>
<dbReference type="Proteomes" id="UP000242930">
    <property type="component" value="Unassembled WGS sequence"/>
</dbReference>
<keyword evidence="3" id="KW-1185">Reference proteome</keyword>
<accession>A0A1H6YT85</accession>
<evidence type="ECO:0000256" key="1">
    <source>
        <dbReference type="SAM" id="Phobius"/>
    </source>
</evidence>
<dbReference type="EMBL" id="FNZE01000008">
    <property type="protein sequence ID" value="SEJ43044.1"/>
    <property type="molecule type" value="Genomic_DNA"/>
</dbReference>
<dbReference type="SUPFAM" id="SSF82693">
    <property type="entry name" value="Multidrug efflux transporter AcrB pore domain, PN1, PN2, PC1 and PC2 subdomains"/>
    <property type="match status" value="3"/>
</dbReference>
<protein>
    <submittedName>
        <fullName evidence="2">Multidrug efflux pump subunit AcrB</fullName>
    </submittedName>
</protein>
<keyword evidence="1" id="KW-0472">Membrane</keyword>
<keyword evidence="1" id="KW-1133">Transmembrane helix</keyword>
<feature type="transmembrane region" description="Helical" evidence="1">
    <location>
        <begin position="987"/>
        <end position="1012"/>
    </location>
</feature>
<evidence type="ECO:0000313" key="3">
    <source>
        <dbReference type="Proteomes" id="UP000242930"/>
    </source>
</evidence>
<dbReference type="OrthoDB" id="9757940at2"/>
<dbReference type="RefSeq" id="WP_090311167.1">
    <property type="nucleotide sequence ID" value="NZ_FNZE01000008.1"/>
</dbReference>
<dbReference type="Gene3D" id="1.20.1640.10">
    <property type="entry name" value="Multidrug efflux transporter AcrB transmembrane domain"/>
    <property type="match status" value="2"/>
</dbReference>
<feature type="transmembrane region" description="Helical" evidence="1">
    <location>
        <begin position="529"/>
        <end position="548"/>
    </location>
</feature>
<dbReference type="AlphaFoldDB" id="A0A1H6YT85"/>
<dbReference type="Gene3D" id="3.30.70.1440">
    <property type="entry name" value="Multidrug efflux transporter AcrB pore domain"/>
    <property type="match status" value="1"/>
</dbReference>
<feature type="transmembrane region" description="Helical" evidence="1">
    <location>
        <begin position="956"/>
        <end position="975"/>
    </location>
</feature>
<dbReference type="InterPro" id="IPR001036">
    <property type="entry name" value="Acrflvin-R"/>
</dbReference>